<name>A0A2L1TTD3_9BACL</name>
<dbReference type="EMBL" id="CP019655">
    <property type="protein sequence ID" value="AVF24606.1"/>
    <property type="molecule type" value="Genomic_DNA"/>
</dbReference>
<dbReference type="GO" id="GO:0042597">
    <property type="term" value="C:periplasmic space"/>
    <property type="evidence" value="ECO:0007669"/>
    <property type="project" value="UniProtKB-SubCell"/>
</dbReference>
<protein>
    <submittedName>
        <fullName evidence="4">Putative transporter protein</fullName>
    </submittedName>
</protein>
<dbReference type="Proteomes" id="UP000239833">
    <property type="component" value="Chromosome"/>
</dbReference>
<accession>A0A2L1TTD3</accession>
<keyword evidence="3" id="KW-0732">Signal</keyword>
<dbReference type="Gene3D" id="3.40.190.10">
    <property type="entry name" value="Periplasmic binding protein-like II"/>
    <property type="match status" value="1"/>
</dbReference>
<evidence type="ECO:0000313" key="6">
    <source>
        <dbReference type="Proteomes" id="UP000239833"/>
    </source>
</evidence>
<dbReference type="RefSeq" id="WP_024093039.1">
    <property type="nucleotide sequence ID" value="NZ_CP019651.1"/>
</dbReference>
<evidence type="ECO:0000313" key="4">
    <source>
        <dbReference type="EMBL" id="AVF24606.1"/>
    </source>
</evidence>
<dbReference type="PANTHER" id="PTHR30024:SF47">
    <property type="entry name" value="TAURINE-BINDING PERIPLASMIC PROTEIN"/>
    <property type="match status" value="1"/>
</dbReference>
<dbReference type="Pfam" id="PF13379">
    <property type="entry name" value="NMT1_2"/>
    <property type="match status" value="1"/>
</dbReference>
<reference evidence="6" key="1">
    <citation type="submission" date="2017-02" db="EMBL/GenBank/DDBJ databases">
        <title>Delineation of Paenibacillus larvae strains originating from foulbrood outbreaks.</title>
        <authorList>
            <person name="Beims H."/>
            <person name="Bunk B."/>
            <person name="Sproeer C."/>
            <person name="Mohr K.I."/>
            <person name="Pradella S."/>
            <person name="Guenther G."/>
            <person name="Rohde M."/>
            <person name="von der Ohe W."/>
            <person name="Steinert M."/>
        </authorList>
    </citation>
    <scope>NUCLEOTIDE SEQUENCE [LARGE SCALE GENOMIC DNA]</scope>
    <source>
        <strain evidence="6">Eric_III</strain>
    </source>
</reference>
<dbReference type="SUPFAM" id="SSF53850">
    <property type="entry name" value="Periplasmic binding protein-like II"/>
    <property type="match status" value="1"/>
</dbReference>
<comment type="similarity">
    <text evidence="2">Belongs to the bacterial solute-binding protein SsuA/TauA family.</text>
</comment>
<organism evidence="4 6">
    <name type="scientific">Paenibacillus larvae subsp. larvae</name>
    <dbReference type="NCBI Taxonomy" id="147375"/>
    <lineage>
        <taxon>Bacteria</taxon>
        <taxon>Bacillati</taxon>
        <taxon>Bacillota</taxon>
        <taxon>Bacilli</taxon>
        <taxon>Bacillales</taxon>
        <taxon>Paenibacillaceae</taxon>
        <taxon>Paenibacillus</taxon>
    </lineage>
</organism>
<evidence type="ECO:0000313" key="5">
    <source>
        <dbReference type="EMBL" id="QHZ49555.1"/>
    </source>
</evidence>
<reference evidence="4 7" key="2">
    <citation type="journal article" date="2020" name="Int. J. Med. Microbiol.">
        <title>Discovery of Paenibacillus larvae ERIC V: Phenotypic and genomic comparison to genotypes ERIC I-IV reveal different inventories of virulence factors which correlate with epidemiological prevalences of American Foulbrood.</title>
        <authorList>
            <person name="Beims H."/>
            <person name="Bunk B."/>
            <person name="Erler S."/>
            <person name="Mohr K.I."/>
            <person name="Sproer C."/>
            <person name="Pradella S."/>
            <person name="Gunther G."/>
            <person name="Rohde M."/>
            <person name="von der Ohe W."/>
            <person name="Steinert M."/>
        </authorList>
    </citation>
    <scope>NUCLEOTIDE SEQUENCE</scope>
    <source>
        <strain evidence="4">Eric_III</strain>
        <strain evidence="5">Eric_V</strain>
    </source>
</reference>
<gene>
    <name evidence="4" type="ORF">ERICIII_00366</name>
    <name evidence="5" type="ORF">ERICV_00352</name>
</gene>
<dbReference type="Proteomes" id="UP000464330">
    <property type="component" value="Chromosome"/>
</dbReference>
<dbReference type="AlphaFoldDB" id="A0A2L1TTD3"/>
<accession>A0A8B6WVA1</accession>
<sequence>MKQKEVDATLIPEPWGTQMENKGVGTILLDWDKIPPHNGDYPLTILVASDDFLNNHKEMAKQAVEANIEAIEFIKQNPDKSYELINNQLKKLSGKGLEQDLIKAAISRLHLTPDVSKNVLEEMAQVSIENGFIKNVKPAELDLSKFIDTSLLEEVKKEKK</sequence>
<evidence type="ECO:0000256" key="1">
    <source>
        <dbReference type="ARBA" id="ARBA00004418"/>
    </source>
</evidence>
<accession>A0A6C0QLC7</accession>
<evidence type="ECO:0000256" key="2">
    <source>
        <dbReference type="ARBA" id="ARBA00010742"/>
    </source>
</evidence>
<comment type="subcellular location">
    <subcellularLocation>
        <location evidence="1">Periplasm</location>
    </subcellularLocation>
</comment>
<dbReference type="EMBL" id="CP019717">
    <property type="protein sequence ID" value="QHZ49555.1"/>
    <property type="molecule type" value="Genomic_DNA"/>
</dbReference>
<evidence type="ECO:0000256" key="3">
    <source>
        <dbReference type="ARBA" id="ARBA00022729"/>
    </source>
</evidence>
<proteinExistence type="inferred from homology"/>
<evidence type="ECO:0000313" key="7">
    <source>
        <dbReference type="Proteomes" id="UP000464330"/>
    </source>
</evidence>
<dbReference type="PANTHER" id="PTHR30024">
    <property type="entry name" value="ALIPHATIC SULFONATES-BINDING PROTEIN-RELATED"/>
    <property type="match status" value="1"/>
</dbReference>